<evidence type="ECO:0000313" key="7">
    <source>
        <dbReference type="Proteomes" id="UP000027586"/>
    </source>
</evidence>
<dbReference type="Gene3D" id="3.30.420.40">
    <property type="match status" value="1"/>
</dbReference>
<name>A0A068SBZ2_9FUNG</name>
<dbReference type="PANTHER" id="PTHR43435">
    <property type="entry name" value="RIBULOKINASE"/>
    <property type="match status" value="1"/>
</dbReference>
<dbReference type="InterPro" id="IPR018485">
    <property type="entry name" value="FGGY_C"/>
</dbReference>
<dbReference type="GO" id="GO:0005737">
    <property type="term" value="C:cytoplasm"/>
    <property type="evidence" value="ECO:0007669"/>
    <property type="project" value="TreeGrafter"/>
</dbReference>
<dbReference type="Pfam" id="PF02782">
    <property type="entry name" value="FGGY_C"/>
    <property type="match status" value="1"/>
</dbReference>
<keyword evidence="7" id="KW-1185">Reference proteome</keyword>
<evidence type="ECO:0000313" key="6">
    <source>
        <dbReference type="EMBL" id="CDH59465.1"/>
    </source>
</evidence>
<organism evidence="6 7">
    <name type="scientific">Lichtheimia corymbifera JMRC:FSU:9682</name>
    <dbReference type="NCBI Taxonomy" id="1263082"/>
    <lineage>
        <taxon>Eukaryota</taxon>
        <taxon>Fungi</taxon>
        <taxon>Fungi incertae sedis</taxon>
        <taxon>Mucoromycota</taxon>
        <taxon>Mucoromycotina</taxon>
        <taxon>Mucoromycetes</taxon>
        <taxon>Mucorales</taxon>
        <taxon>Lichtheimiaceae</taxon>
        <taxon>Lichtheimia</taxon>
    </lineage>
</organism>
<gene>
    <name evidence="6" type="ORF">LCOR_10277.1</name>
</gene>
<dbReference type="STRING" id="1263082.A0A068SBZ2"/>
<proteinExistence type="inferred from homology"/>
<protein>
    <submittedName>
        <fullName evidence="6">Ribitol kinase</fullName>
    </submittedName>
</protein>
<dbReference type="InterPro" id="IPR018484">
    <property type="entry name" value="FGGY_N"/>
</dbReference>
<dbReference type="GO" id="GO:0019150">
    <property type="term" value="F:D-ribulokinase activity"/>
    <property type="evidence" value="ECO:0007669"/>
    <property type="project" value="EnsemblFungi"/>
</dbReference>
<dbReference type="CDD" id="cd07782">
    <property type="entry name" value="ASKHA_NBD_FGGY_D-RBK"/>
    <property type="match status" value="1"/>
</dbReference>
<dbReference type="OrthoDB" id="203824at2759"/>
<evidence type="ECO:0000256" key="2">
    <source>
        <dbReference type="ARBA" id="ARBA00022679"/>
    </source>
</evidence>
<dbReference type="SUPFAM" id="SSF53067">
    <property type="entry name" value="Actin-like ATPase domain"/>
    <property type="match status" value="2"/>
</dbReference>
<dbReference type="PIRSF" id="PIRSF000538">
    <property type="entry name" value="GlpK"/>
    <property type="match status" value="1"/>
</dbReference>
<evidence type="ECO:0000259" key="5">
    <source>
        <dbReference type="Pfam" id="PF02782"/>
    </source>
</evidence>
<reference evidence="6" key="1">
    <citation type="submission" date="2013-08" db="EMBL/GenBank/DDBJ databases">
        <title>Gene expansion shapes genome architecture in the human pathogen Lichtheimia corymbifera: an evolutionary genomics analysis in the ancient terrestrial Mucorales (Mucoromycotina).</title>
        <authorList>
            <person name="Schwartze V.U."/>
            <person name="Winter S."/>
            <person name="Shelest E."/>
            <person name="Marcet-Houben M."/>
            <person name="Horn F."/>
            <person name="Wehner S."/>
            <person name="Hoffmann K."/>
            <person name="Riege K."/>
            <person name="Sammeth M."/>
            <person name="Nowrousian M."/>
            <person name="Valiante V."/>
            <person name="Linde J."/>
            <person name="Jacobsen I.D."/>
            <person name="Marz M."/>
            <person name="Brakhage A.A."/>
            <person name="Gabaldon T."/>
            <person name="Bocker S."/>
            <person name="Voigt K."/>
        </authorList>
    </citation>
    <scope>NUCLEOTIDE SEQUENCE [LARGE SCALE GENOMIC DNA]</scope>
    <source>
        <strain evidence="6">FSU 9682</strain>
    </source>
</reference>
<dbReference type="Pfam" id="PF00370">
    <property type="entry name" value="FGGY_N"/>
    <property type="match status" value="1"/>
</dbReference>
<feature type="domain" description="Carbohydrate kinase FGGY N-terminal" evidence="4">
    <location>
        <begin position="6"/>
        <end position="275"/>
    </location>
</feature>
<feature type="domain" description="Carbohydrate kinase FGGY C-terminal" evidence="5">
    <location>
        <begin position="307"/>
        <end position="518"/>
    </location>
</feature>
<evidence type="ECO:0000256" key="3">
    <source>
        <dbReference type="ARBA" id="ARBA00022777"/>
    </source>
</evidence>
<dbReference type="Proteomes" id="UP000027586">
    <property type="component" value="Unassembled WGS sequence"/>
</dbReference>
<dbReference type="NCBIfam" id="TIGR01315">
    <property type="entry name" value="5C_CHO_kinase"/>
    <property type="match status" value="1"/>
</dbReference>
<evidence type="ECO:0000259" key="4">
    <source>
        <dbReference type="Pfam" id="PF00370"/>
    </source>
</evidence>
<dbReference type="PANTHER" id="PTHR43435:SF4">
    <property type="entry name" value="FGGY CARBOHYDRATE KINASE DOMAIN-CONTAINING PROTEIN"/>
    <property type="match status" value="1"/>
</dbReference>
<dbReference type="EMBL" id="CBTN010000070">
    <property type="protein sequence ID" value="CDH59465.1"/>
    <property type="molecule type" value="Genomic_DNA"/>
</dbReference>
<dbReference type="InterPro" id="IPR043129">
    <property type="entry name" value="ATPase_NBD"/>
</dbReference>
<comment type="similarity">
    <text evidence="1">Belongs to the FGGY kinase family.</text>
</comment>
<dbReference type="InterPro" id="IPR006003">
    <property type="entry name" value="FGGY_RbtK-like"/>
</dbReference>
<dbReference type="VEuPathDB" id="FungiDB:LCOR_10277.1"/>
<keyword evidence="2" id="KW-0808">Transferase</keyword>
<evidence type="ECO:0000256" key="1">
    <source>
        <dbReference type="ARBA" id="ARBA00009156"/>
    </source>
</evidence>
<keyword evidence="3 6" id="KW-0418">Kinase</keyword>
<dbReference type="Gene3D" id="1.20.58.2240">
    <property type="match status" value="1"/>
</dbReference>
<accession>A0A068SBZ2</accession>
<dbReference type="GO" id="GO:0019321">
    <property type="term" value="P:pentose metabolic process"/>
    <property type="evidence" value="ECO:0007669"/>
    <property type="project" value="EnsemblFungi"/>
</dbReference>
<dbReference type="AlphaFoldDB" id="A0A068SBZ2"/>
<dbReference type="InterPro" id="IPR000577">
    <property type="entry name" value="Carb_kinase_FGGY"/>
</dbReference>
<comment type="caution">
    <text evidence="6">The sequence shown here is derived from an EMBL/GenBank/DDBJ whole genome shotgun (WGS) entry which is preliminary data.</text>
</comment>
<sequence>MSPKAYYLGIDVGTGSARAVVIDSEGAFLAQDVEPIKLYNPRHDIYEQSTTDIWRAICKSSREAVASAKVEPSDIKGVGFDATCSLVVLDKEGNPASVDEDSNFENNDLNLILWADHRAVDQAARINATQHKVLNYVGRTISPEMEIPKSLWLKENLPKEKWDNIGHLMDLPDFLTFRATGSRARSTCSLTCKCSYLPRGVGNGWDESYFEAIGLGELKDEKWERLGGIEGENGQVLTAGDPVGNGLTQQAAEELGLLPGTPVGSAVIDAYAGAIATTGATANAEERTRMLESLDKSLLEQGSSRVAIACGTSSCHIAMAPKDIYVDGVWGPYRSVMVPDMWHAEGGQSSTGQLIDHTLNTHPAINEARKLADAENMNVYAFLNRHLERMQEERGFKHLEDLTKQMHIYPDYHGNRSPLADPTLRGMIIGVSLDHSINDLATRYLATLQAISCQTRHIIESLNAKGYKINTLCLSGGLCKNPIFVKLHADITRCRVILPDRIDAAVVIGAAFLGARAAEPSTSLWEIMVRLGRAGQVVEPTSDTELEEINERRYRIFHEMLKDQKKYRAIMEGSC</sequence>